<dbReference type="RefSeq" id="WP_148066536.1">
    <property type="nucleotide sequence ID" value="NZ_VRZA01000001.1"/>
</dbReference>
<dbReference type="GO" id="GO:0016853">
    <property type="term" value="F:isomerase activity"/>
    <property type="evidence" value="ECO:0007669"/>
    <property type="project" value="UniProtKB-KW"/>
</dbReference>
<proteinExistence type="predicted"/>
<keyword evidence="3" id="KW-1185">Reference proteome</keyword>
<dbReference type="AlphaFoldDB" id="A0A5C9A621"/>
<dbReference type="Proteomes" id="UP000321039">
    <property type="component" value="Unassembled WGS sequence"/>
</dbReference>
<dbReference type="SUPFAM" id="SSF54427">
    <property type="entry name" value="NTF2-like"/>
    <property type="match status" value="1"/>
</dbReference>
<accession>A0A5C9A621</accession>
<dbReference type="EMBL" id="VRZA01000001">
    <property type="protein sequence ID" value="TXS96268.1"/>
    <property type="molecule type" value="Genomic_DNA"/>
</dbReference>
<name>A0A5C9A621_9GAMM</name>
<feature type="domain" description="SnoaL-like" evidence="1">
    <location>
        <begin position="10"/>
        <end position="106"/>
    </location>
</feature>
<sequence length="119" mass="12669">METAAKLAAVDRYIEAFANADLNIIRALFAEDASVEDPVGTDAHIGMEAICAFYEGAMGAGAKLALTGTPRCAGNAVAFPFKVMIPGMEMDVIDVFEFNDAGKVTSMRAYWGPENSRQA</sequence>
<evidence type="ECO:0000313" key="2">
    <source>
        <dbReference type="EMBL" id="TXS96268.1"/>
    </source>
</evidence>
<comment type="caution">
    <text evidence="2">The sequence shown here is derived from an EMBL/GenBank/DDBJ whole genome shotgun (WGS) entry which is preliminary data.</text>
</comment>
<protein>
    <submittedName>
        <fullName evidence="2">Steroid delta-isomerase</fullName>
    </submittedName>
</protein>
<keyword evidence="2" id="KW-0413">Isomerase</keyword>
<dbReference type="InterPro" id="IPR032710">
    <property type="entry name" value="NTF2-like_dom_sf"/>
</dbReference>
<evidence type="ECO:0000259" key="1">
    <source>
        <dbReference type="Pfam" id="PF12680"/>
    </source>
</evidence>
<organism evidence="2 3">
    <name type="scientific">Parahaliea maris</name>
    <dbReference type="NCBI Taxonomy" id="2716870"/>
    <lineage>
        <taxon>Bacteria</taxon>
        <taxon>Pseudomonadati</taxon>
        <taxon>Pseudomonadota</taxon>
        <taxon>Gammaproteobacteria</taxon>
        <taxon>Cellvibrionales</taxon>
        <taxon>Halieaceae</taxon>
        <taxon>Parahaliea</taxon>
    </lineage>
</organism>
<reference evidence="2 3" key="1">
    <citation type="submission" date="2019-08" db="EMBL/GenBank/DDBJ databases">
        <title>Parahaliea maris sp. nov., isolated from the surface seawater.</title>
        <authorList>
            <person name="Liu Y."/>
        </authorList>
    </citation>
    <scope>NUCLEOTIDE SEQUENCE [LARGE SCALE GENOMIC DNA]</scope>
    <source>
        <strain evidence="2 3">HSLHS9</strain>
    </source>
</reference>
<evidence type="ECO:0000313" key="3">
    <source>
        <dbReference type="Proteomes" id="UP000321039"/>
    </source>
</evidence>
<dbReference type="Gene3D" id="3.10.450.50">
    <property type="match status" value="1"/>
</dbReference>
<gene>
    <name evidence="2" type="ORF">FV139_01860</name>
</gene>
<dbReference type="Pfam" id="PF12680">
    <property type="entry name" value="SnoaL_2"/>
    <property type="match status" value="1"/>
</dbReference>
<dbReference type="InterPro" id="IPR037401">
    <property type="entry name" value="SnoaL-like"/>
</dbReference>